<name>A0A9D3UXD4_9ROSI</name>
<evidence type="ECO:0000256" key="1">
    <source>
        <dbReference type="SAM" id="MobiDB-lite"/>
    </source>
</evidence>
<gene>
    <name evidence="2" type="ORF">J1N35_029085</name>
</gene>
<keyword evidence="3" id="KW-1185">Reference proteome</keyword>
<evidence type="ECO:0000313" key="3">
    <source>
        <dbReference type="Proteomes" id="UP000828251"/>
    </source>
</evidence>
<evidence type="ECO:0000313" key="2">
    <source>
        <dbReference type="EMBL" id="KAH1064098.1"/>
    </source>
</evidence>
<dbReference type="AlphaFoldDB" id="A0A9D3UXD4"/>
<dbReference type="EMBL" id="JAIQCV010000009">
    <property type="protein sequence ID" value="KAH1064098.1"/>
    <property type="molecule type" value="Genomic_DNA"/>
</dbReference>
<reference evidence="2 3" key="1">
    <citation type="journal article" date="2021" name="Plant Biotechnol. J.">
        <title>Multi-omics assisted identification of the key and species-specific regulatory components of drought-tolerant mechanisms in Gossypium stocksii.</title>
        <authorList>
            <person name="Yu D."/>
            <person name="Ke L."/>
            <person name="Zhang D."/>
            <person name="Wu Y."/>
            <person name="Sun Y."/>
            <person name="Mei J."/>
            <person name="Sun J."/>
            <person name="Sun Y."/>
        </authorList>
    </citation>
    <scope>NUCLEOTIDE SEQUENCE [LARGE SCALE GENOMIC DNA]</scope>
    <source>
        <strain evidence="3">cv. E1</strain>
        <tissue evidence="2">Leaf</tissue>
    </source>
</reference>
<feature type="region of interest" description="Disordered" evidence="1">
    <location>
        <begin position="56"/>
        <end position="76"/>
    </location>
</feature>
<sequence length="76" mass="8111">MIDDTHALIEAHRMILIVGVKLSMINLTQGSSTNNPPISRNLLTCSISRSKKIASASSMMAPTGPVEDVSTNFPPC</sequence>
<comment type="caution">
    <text evidence="2">The sequence shown here is derived from an EMBL/GenBank/DDBJ whole genome shotgun (WGS) entry which is preliminary data.</text>
</comment>
<organism evidence="2 3">
    <name type="scientific">Gossypium stocksii</name>
    <dbReference type="NCBI Taxonomy" id="47602"/>
    <lineage>
        <taxon>Eukaryota</taxon>
        <taxon>Viridiplantae</taxon>
        <taxon>Streptophyta</taxon>
        <taxon>Embryophyta</taxon>
        <taxon>Tracheophyta</taxon>
        <taxon>Spermatophyta</taxon>
        <taxon>Magnoliopsida</taxon>
        <taxon>eudicotyledons</taxon>
        <taxon>Gunneridae</taxon>
        <taxon>Pentapetalae</taxon>
        <taxon>rosids</taxon>
        <taxon>malvids</taxon>
        <taxon>Malvales</taxon>
        <taxon>Malvaceae</taxon>
        <taxon>Malvoideae</taxon>
        <taxon>Gossypium</taxon>
    </lineage>
</organism>
<dbReference type="Proteomes" id="UP000828251">
    <property type="component" value="Unassembled WGS sequence"/>
</dbReference>
<accession>A0A9D3UXD4</accession>
<proteinExistence type="predicted"/>
<protein>
    <submittedName>
        <fullName evidence="2">Uncharacterized protein</fullName>
    </submittedName>
</protein>